<evidence type="ECO:0000313" key="1">
    <source>
        <dbReference type="EMBL" id="GBP69089.1"/>
    </source>
</evidence>
<name>A0A4C1Y3G5_EUMVA</name>
<keyword evidence="2" id="KW-1185">Reference proteome</keyword>
<gene>
    <name evidence="1" type="ORF">EVAR_87368_1</name>
</gene>
<evidence type="ECO:0000313" key="2">
    <source>
        <dbReference type="Proteomes" id="UP000299102"/>
    </source>
</evidence>
<proteinExistence type="predicted"/>
<accession>A0A4C1Y3G5</accession>
<sequence length="121" mass="14025">MRARAGPRAVRTSRSLRPRRKLFDGALIVKKIFDPAVSNIDSDRLISNNKPIYRYSAVRSPLPKLEVISNGRGLTSQVRRRRRRARARRLIQLILIERDVGERGRRACRGRRRARARLSEA</sequence>
<reference evidence="1 2" key="1">
    <citation type="journal article" date="2019" name="Commun. Biol.">
        <title>The bagworm genome reveals a unique fibroin gene that provides high tensile strength.</title>
        <authorList>
            <person name="Kono N."/>
            <person name="Nakamura H."/>
            <person name="Ohtoshi R."/>
            <person name="Tomita M."/>
            <person name="Numata K."/>
            <person name="Arakawa K."/>
        </authorList>
    </citation>
    <scope>NUCLEOTIDE SEQUENCE [LARGE SCALE GENOMIC DNA]</scope>
</reference>
<dbReference type="EMBL" id="BGZK01001030">
    <property type="protein sequence ID" value="GBP69089.1"/>
    <property type="molecule type" value="Genomic_DNA"/>
</dbReference>
<comment type="caution">
    <text evidence="1">The sequence shown here is derived from an EMBL/GenBank/DDBJ whole genome shotgun (WGS) entry which is preliminary data.</text>
</comment>
<organism evidence="1 2">
    <name type="scientific">Eumeta variegata</name>
    <name type="common">Bagworm moth</name>
    <name type="synonym">Eumeta japonica</name>
    <dbReference type="NCBI Taxonomy" id="151549"/>
    <lineage>
        <taxon>Eukaryota</taxon>
        <taxon>Metazoa</taxon>
        <taxon>Ecdysozoa</taxon>
        <taxon>Arthropoda</taxon>
        <taxon>Hexapoda</taxon>
        <taxon>Insecta</taxon>
        <taxon>Pterygota</taxon>
        <taxon>Neoptera</taxon>
        <taxon>Endopterygota</taxon>
        <taxon>Lepidoptera</taxon>
        <taxon>Glossata</taxon>
        <taxon>Ditrysia</taxon>
        <taxon>Tineoidea</taxon>
        <taxon>Psychidae</taxon>
        <taxon>Oiketicinae</taxon>
        <taxon>Eumeta</taxon>
    </lineage>
</organism>
<dbReference type="Proteomes" id="UP000299102">
    <property type="component" value="Unassembled WGS sequence"/>
</dbReference>
<dbReference type="AlphaFoldDB" id="A0A4C1Y3G5"/>
<protein>
    <submittedName>
        <fullName evidence="1">Uncharacterized protein</fullName>
    </submittedName>
</protein>